<keyword evidence="7 12" id="KW-0560">Oxidoreductase</keyword>
<dbReference type="GO" id="GO:0106312">
    <property type="term" value="F:methylenetetrahydrofolate reductase (NADH) activity"/>
    <property type="evidence" value="ECO:0007669"/>
    <property type="project" value="UniProtKB-EC"/>
</dbReference>
<dbReference type="InterPro" id="IPR004620">
    <property type="entry name" value="MTHF_reductase_bac"/>
</dbReference>
<dbReference type="PANTHER" id="PTHR45754:SF3">
    <property type="entry name" value="METHYLENETETRAHYDROFOLATE REDUCTASE (NADPH)"/>
    <property type="match status" value="1"/>
</dbReference>
<gene>
    <name evidence="13" type="ORF">LSS_08619</name>
</gene>
<comment type="pathway">
    <text evidence="2 12">One-carbon metabolism; tetrahydrofolate interconversion.</text>
</comment>
<dbReference type="InterPro" id="IPR003171">
    <property type="entry name" value="Mehydrof_redctse-like"/>
</dbReference>
<protein>
    <recommendedName>
        <fullName evidence="12">Methylenetetrahydrofolate reductase</fullName>
        <ecNumber evidence="12">1.5.1.54</ecNumber>
    </recommendedName>
</protein>
<name>K8Y2C0_9LEPT</name>
<keyword evidence="6 12" id="KW-0274">FAD</keyword>
<evidence type="ECO:0000256" key="7">
    <source>
        <dbReference type="ARBA" id="ARBA00023002"/>
    </source>
</evidence>
<dbReference type="EC" id="1.5.1.54" evidence="12"/>
<dbReference type="Gene3D" id="3.20.20.220">
    <property type="match status" value="1"/>
</dbReference>
<dbReference type="GO" id="GO:0009086">
    <property type="term" value="P:methionine biosynthetic process"/>
    <property type="evidence" value="ECO:0007669"/>
    <property type="project" value="UniProtKB-KW"/>
</dbReference>
<dbReference type="STRING" id="758847.LSS_08619"/>
<dbReference type="GO" id="GO:0071949">
    <property type="term" value="F:FAD binding"/>
    <property type="evidence" value="ECO:0007669"/>
    <property type="project" value="TreeGrafter"/>
</dbReference>
<evidence type="ECO:0000256" key="12">
    <source>
        <dbReference type="RuleBase" id="RU003862"/>
    </source>
</evidence>
<comment type="catalytic activity">
    <reaction evidence="11">
        <text>(6S)-5-methyl-5,6,7,8-tetrahydrofolate + NAD(+) = (6R)-5,10-methylene-5,6,7,8-tetrahydrofolate + NADH + H(+)</text>
        <dbReference type="Rhea" id="RHEA:19821"/>
        <dbReference type="ChEBI" id="CHEBI:15378"/>
        <dbReference type="ChEBI" id="CHEBI:15636"/>
        <dbReference type="ChEBI" id="CHEBI:18608"/>
        <dbReference type="ChEBI" id="CHEBI:57540"/>
        <dbReference type="ChEBI" id="CHEBI:57945"/>
        <dbReference type="EC" id="1.5.1.54"/>
    </reaction>
    <physiologicalReaction direction="right-to-left" evidence="11">
        <dbReference type="Rhea" id="RHEA:19823"/>
    </physiologicalReaction>
</comment>
<evidence type="ECO:0000256" key="5">
    <source>
        <dbReference type="ARBA" id="ARBA00022630"/>
    </source>
</evidence>
<evidence type="ECO:0000256" key="4">
    <source>
        <dbReference type="ARBA" id="ARBA00022605"/>
    </source>
</evidence>
<dbReference type="EMBL" id="CP006695">
    <property type="protein sequence ID" value="EKT87161.1"/>
    <property type="molecule type" value="Genomic_DNA"/>
</dbReference>
<evidence type="ECO:0000313" key="14">
    <source>
        <dbReference type="Proteomes" id="UP000035800"/>
    </source>
</evidence>
<dbReference type="Proteomes" id="UP000035800">
    <property type="component" value="Chromosome II"/>
</dbReference>
<sequence length="307" mass="34544">MDEDKSKFSFVFNDQELMKKISEIYGSAKGPVYSFEFFPPKTPEGDLKLMETVKELSRLDPDFVTVTYGAGGSTRSKTAQILSEISKNYSFPTVSHFTCVGANQEQILKTLKEIRSSGIVNLMALRGDPPKGEGQFKKTEGGFENATELISFIRSEKLDFCVGGGCYPEKHPNAKNLEEDVENLKRKVDAGADFLVSQLFFVNSIFENFLNLVRTAGIRVPVIPGIMPITSFSQIERFRSMAGCEFPSSLIEDLQEVEHRPEEFYRRSLNFSVKQCRELLAMGVPGIHLYTLNQSHASYDIVRELKS</sequence>
<dbReference type="AlphaFoldDB" id="K8Y2C0"/>
<evidence type="ECO:0000256" key="1">
    <source>
        <dbReference type="ARBA" id="ARBA00001974"/>
    </source>
</evidence>
<evidence type="ECO:0000256" key="6">
    <source>
        <dbReference type="ARBA" id="ARBA00022827"/>
    </source>
</evidence>
<keyword evidence="9" id="KW-0486">Methionine biosynthesis</keyword>
<dbReference type="Pfam" id="PF02219">
    <property type="entry name" value="MTHFR"/>
    <property type="match status" value="1"/>
</dbReference>
<dbReference type="GO" id="GO:0035999">
    <property type="term" value="P:tetrahydrofolate interconversion"/>
    <property type="evidence" value="ECO:0007669"/>
    <property type="project" value="UniProtKB-UniPathway"/>
</dbReference>
<evidence type="ECO:0000256" key="8">
    <source>
        <dbReference type="ARBA" id="ARBA00023027"/>
    </source>
</evidence>
<proteinExistence type="inferred from homology"/>
<dbReference type="GO" id="GO:0005829">
    <property type="term" value="C:cytosol"/>
    <property type="evidence" value="ECO:0007669"/>
    <property type="project" value="InterPro"/>
</dbReference>
<accession>K8Y2C0</accession>
<dbReference type="NCBIfam" id="TIGR00676">
    <property type="entry name" value="fadh2"/>
    <property type="match status" value="1"/>
</dbReference>
<dbReference type="CDD" id="cd00537">
    <property type="entry name" value="MTHFR"/>
    <property type="match status" value="1"/>
</dbReference>
<comment type="cofactor">
    <cofactor evidence="1 12">
        <name>FAD</name>
        <dbReference type="ChEBI" id="CHEBI:57692"/>
    </cofactor>
</comment>
<reference evidence="13 14" key="2">
    <citation type="journal article" date="2014" name="Emerg. Microbes Infect.">
        <title>Potential impact on kidney infection: a whole-genome analysis of Leptospira santarosai serovar Shermani.</title>
        <authorList>
            <person name="Chou L.F."/>
            <person name="Chen T.W."/>
            <person name="Ko Y.C."/>
            <person name="Pan M.J."/>
            <person name="Tian Y.C."/>
            <person name="Chiu C.H."/>
            <person name="Tang P."/>
            <person name="Hung C.C."/>
            <person name="Yang C.W."/>
        </authorList>
    </citation>
    <scope>NUCLEOTIDE SEQUENCE</scope>
    <source>
        <strain evidence="13 14">LT 821</strain>
    </source>
</reference>
<evidence type="ECO:0000256" key="2">
    <source>
        <dbReference type="ARBA" id="ARBA00004777"/>
    </source>
</evidence>
<organism evidence="13 14">
    <name type="scientific">Leptospira santarosai serovar Shermani str. LT 821</name>
    <dbReference type="NCBI Taxonomy" id="758847"/>
    <lineage>
        <taxon>Bacteria</taxon>
        <taxon>Pseudomonadati</taxon>
        <taxon>Spirochaetota</taxon>
        <taxon>Spirochaetia</taxon>
        <taxon>Leptospirales</taxon>
        <taxon>Leptospiraceae</taxon>
        <taxon>Leptospira</taxon>
    </lineage>
</organism>
<comment type="similarity">
    <text evidence="3 12">Belongs to the methylenetetrahydrofolate reductase family.</text>
</comment>
<dbReference type="PANTHER" id="PTHR45754">
    <property type="entry name" value="METHYLENETETRAHYDROFOLATE REDUCTASE"/>
    <property type="match status" value="1"/>
</dbReference>
<reference evidence="13 14" key="1">
    <citation type="journal article" date="2012" name="Gene">
        <title>Sequence of Leptospira santarosai serovar Shermani genome and prediction of virulence-associated genes.</title>
        <authorList>
            <person name="Chou L.F."/>
            <person name="Chen Y.T."/>
            <person name="Lu C.W."/>
            <person name="Ko Y.C."/>
            <person name="Tang C.Y."/>
            <person name="Pan M.J."/>
            <person name="Tian Y.C."/>
            <person name="Chiu C.H."/>
            <person name="Hung C.C."/>
            <person name="Yang C.W."/>
        </authorList>
    </citation>
    <scope>NUCLEOTIDE SEQUENCE [LARGE SCALE GENOMIC DNA]</scope>
    <source>
        <strain evidence="13">LT 821</strain>
    </source>
</reference>
<comment type="pathway">
    <text evidence="10">Amino-acid biosynthesis; L-methionine biosynthesis via de novo pathway.</text>
</comment>
<evidence type="ECO:0000256" key="9">
    <source>
        <dbReference type="ARBA" id="ARBA00023167"/>
    </source>
</evidence>
<dbReference type="SUPFAM" id="SSF51730">
    <property type="entry name" value="FAD-linked oxidoreductase"/>
    <property type="match status" value="1"/>
</dbReference>
<dbReference type="KEGG" id="lst:LSS_08619"/>
<dbReference type="PATRIC" id="fig|758847.3.peg.1810"/>
<evidence type="ECO:0000256" key="11">
    <source>
        <dbReference type="ARBA" id="ARBA00048628"/>
    </source>
</evidence>
<evidence type="ECO:0000313" key="13">
    <source>
        <dbReference type="EMBL" id="EKT87161.1"/>
    </source>
</evidence>
<keyword evidence="4" id="KW-0028">Amino-acid biosynthesis</keyword>
<evidence type="ECO:0000256" key="3">
    <source>
        <dbReference type="ARBA" id="ARBA00006743"/>
    </source>
</evidence>
<dbReference type="UniPathway" id="UPA00193"/>
<keyword evidence="5 12" id="KW-0285">Flavoprotein</keyword>
<evidence type="ECO:0000256" key="10">
    <source>
        <dbReference type="ARBA" id="ARBA00034478"/>
    </source>
</evidence>
<keyword evidence="8" id="KW-0520">NAD</keyword>
<dbReference type="InterPro" id="IPR029041">
    <property type="entry name" value="FAD-linked_oxidoreductase-like"/>
</dbReference>